<dbReference type="AlphaFoldDB" id="A0A7J6VRU0"/>
<protein>
    <submittedName>
        <fullName evidence="1">Uncharacterized protein</fullName>
    </submittedName>
</protein>
<sequence length="62" mass="7298">LALDLSVSAFLGDNIKYFEELLPHPIEDLRHYQPHYIISVPLIYETLYRIGIGSICFCFPWR</sequence>
<dbReference type="Proteomes" id="UP000554482">
    <property type="component" value="Unassembled WGS sequence"/>
</dbReference>
<organism evidence="1 2">
    <name type="scientific">Thalictrum thalictroides</name>
    <name type="common">Rue-anemone</name>
    <name type="synonym">Anemone thalictroides</name>
    <dbReference type="NCBI Taxonomy" id="46969"/>
    <lineage>
        <taxon>Eukaryota</taxon>
        <taxon>Viridiplantae</taxon>
        <taxon>Streptophyta</taxon>
        <taxon>Embryophyta</taxon>
        <taxon>Tracheophyta</taxon>
        <taxon>Spermatophyta</taxon>
        <taxon>Magnoliopsida</taxon>
        <taxon>Ranunculales</taxon>
        <taxon>Ranunculaceae</taxon>
        <taxon>Thalictroideae</taxon>
        <taxon>Thalictrum</taxon>
    </lineage>
</organism>
<proteinExistence type="predicted"/>
<evidence type="ECO:0000313" key="1">
    <source>
        <dbReference type="EMBL" id="KAF5187816.1"/>
    </source>
</evidence>
<keyword evidence="2" id="KW-1185">Reference proteome</keyword>
<comment type="caution">
    <text evidence="1">The sequence shown here is derived from an EMBL/GenBank/DDBJ whole genome shotgun (WGS) entry which is preliminary data.</text>
</comment>
<feature type="non-terminal residue" evidence="1">
    <location>
        <position position="62"/>
    </location>
</feature>
<evidence type="ECO:0000313" key="2">
    <source>
        <dbReference type="Proteomes" id="UP000554482"/>
    </source>
</evidence>
<accession>A0A7J6VRU0</accession>
<gene>
    <name evidence="1" type="ORF">FRX31_022597</name>
</gene>
<reference evidence="1 2" key="1">
    <citation type="submission" date="2020-06" db="EMBL/GenBank/DDBJ databases">
        <title>Transcriptomic and genomic resources for Thalictrum thalictroides and T. hernandezii: Facilitating candidate gene discovery in an emerging model plant lineage.</title>
        <authorList>
            <person name="Arias T."/>
            <person name="Riano-Pachon D.M."/>
            <person name="Di Stilio V.S."/>
        </authorList>
    </citation>
    <scope>NUCLEOTIDE SEQUENCE [LARGE SCALE GENOMIC DNA]</scope>
    <source>
        <strain evidence="2">cv. WT478/WT964</strain>
        <tissue evidence="1">Leaves</tissue>
    </source>
</reference>
<name>A0A7J6VRU0_THATH</name>
<dbReference type="EMBL" id="JABWDY010027532">
    <property type="protein sequence ID" value="KAF5187816.1"/>
    <property type="molecule type" value="Genomic_DNA"/>
</dbReference>